<comment type="cofactor">
    <cofactor evidence="6">
        <name>Zn(2+)</name>
        <dbReference type="ChEBI" id="CHEBI:29105"/>
    </cofactor>
    <text evidence="6">Binds 1 zinc ion per subunit.</text>
</comment>
<dbReference type="OrthoDB" id="8455098at2"/>
<dbReference type="EMBL" id="VLNR01000001">
    <property type="protein sequence ID" value="TSE11432.1"/>
    <property type="molecule type" value="Genomic_DNA"/>
</dbReference>
<dbReference type="InterPro" id="IPR001506">
    <property type="entry name" value="Peptidase_M12A"/>
</dbReference>
<dbReference type="PROSITE" id="PS51257">
    <property type="entry name" value="PROKAR_LIPOPROTEIN"/>
    <property type="match status" value="1"/>
</dbReference>
<gene>
    <name evidence="8" type="ORF">FOF46_00170</name>
</gene>
<feature type="domain" description="Peptidase M12A" evidence="7">
    <location>
        <begin position="95"/>
        <end position="290"/>
    </location>
</feature>
<keyword evidence="4 6" id="KW-0862">Zinc</keyword>
<name>A0A554VRZ9_9FLAO</name>
<feature type="active site" evidence="6">
    <location>
        <position position="192"/>
    </location>
</feature>
<dbReference type="AlphaFoldDB" id="A0A554VRZ9"/>
<protein>
    <submittedName>
        <fullName evidence="8">Peptidase M12</fullName>
    </submittedName>
</protein>
<evidence type="ECO:0000256" key="2">
    <source>
        <dbReference type="ARBA" id="ARBA00022723"/>
    </source>
</evidence>
<dbReference type="GO" id="GO:0006508">
    <property type="term" value="P:proteolysis"/>
    <property type="evidence" value="ECO:0007669"/>
    <property type="project" value="UniProtKB-KW"/>
</dbReference>
<feature type="binding site" evidence="6">
    <location>
        <position position="191"/>
    </location>
    <ligand>
        <name>Zn(2+)</name>
        <dbReference type="ChEBI" id="CHEBI:29105"/>
        <note>catalytic</note>
    </ligand>
</feature>
<dbReference type="PANTHER" id="PTHR10127:SF780">
    <property type="entry name" value="METALLOENDOPEPTIDASE"/>
    <property type="match status" value="1"/>
</dbReference>
<dbReference type="PANTHER" id="PTHR10127">
    <property type="entry name" value="DISCOIDIN, CUB, EGF, LAMININ , AND ZINC METALLOPROTEASE DOMAIN CONTAINING"/>
    <property type="match status" value="1"/>
</dbReference>
<keyword evidence="3 6" id="KW-0378">Hydrolase</keyword>
<dbReference type="InterPro" id="IPR006026">
    <property type="entry name" value="Peptidase_Metallo"/>
</dbReference>
<dbReference type="Pfam" id="PF01400">
    <property type="entry name" value="Astacin"/>
    <property type="match status" value="1"/>
</dbReference>
<evidence type="ECO:0000313" key="8">
    <source>
        <dbReference type="EMBL" id="TSE11432.1"/>
    </source>
</evidence>
<dbReference type="PRINTS" id="PR00480">
    <property type="entry name" value="ASTACIN"/>
</dbReference>
<evidence type="ECO:0000256" key="1">
    <source>
        <dbReference type="ARBA" id="ARBA00022670"/>
    </source>
</evidence>
<dbReference type="Gene3D" id="3.40.390.10">
    <property type="entry name" value="Collagenase (Catalytic Domain)"/>
    <property type="match status" value="1"/>
</dbReference>
<feature type="binding site" evidence="6">
    <location>
        <position position="195"/>
    </location>
    <ligand>
        <name>Zn(2+)</name>
        <dbReference type="ChEBI" id="CHEBI:29105"/>
        <note>catalytic</note>
    </ligand>
</feature>
<dbReference type="Proteomes" id="UP000318833">
    <property type="component" value="Unassembled WGS sequence"/>
</dbReference>
<dbReference type="PROSITE" id="PS51864">
    <property type="entry name" value="ASTACIN"/>
    <property type="match status" value="1"/>
</dbReference>
<reference evidence="8 9" key="1">
    <citation type="submission" date="2019-07" db="EMBL/GenBank/DDBJ databases">
        <title>The draft genome sequence of Aquimarina algiphila M91.</title>
        <authorList>
            <person name="Meng X."/>
        </authorList>
    </citation>
    <scope>NUCLEOTIDE SEQUENCE [LARGE SCALE GENOMIC DNA]</scope>
    <source>
        <strain evidence="8 9">M91</strain>
    </source>
</reference>
<keyword evidence="2 6" id="KW-0479">Metal-binding</keyword>
<dbReference type="GO" id="GO:0004222">
    <property type="term" value="F:metalloendopeptidase activity"/>
    <property type="evidence" value="ECO:0007669"/>
    <property type="project" value="UniProtKB-UniRule"/>
</dbReference>
<proteinExistence type="predicted"/>
<comment type="caution">
    <text evidence="6">Lacks conserved residue(s) required for the propagation of feature annotation.</text>
</comment>
<feature type="binding site" evidence="6">
    <location>
        <position position="201"/>
    </location>
    <ligand>
        <name>Zn(2+)</name>
        <dbReference type="ChEBI" id="CHEBI:29105"/>
        <note>catalytic</note>
    </ligand>
</feature>
<evidence type="ECO:0000313" key="9">
    <source>
        <dbReference type="Proteomes" id="UP000318833"/>
    </source>
</evidence>
<evidence type="ECO:0000256" key="5">
    <source>
        <dbReference type="ARBA" id="ARBA00023049"/>
    </source>
</evidence>
<accession>A0A554VRZ9</accession>
<dbReference type="InterPro" id="IPR024079">
    <property type="entry name" value="MetalloPept_cat_dom_sf"/>
</dbReference>
<evidence type="ECO:0000256" key="6">
    <source>
        <dbReference type="PROSITE-ProRule" id="PRU01211"/>
    </source>
</evidence>
<keyword evidence="1 6" id="KW-0645">Protease</keyword>
<evidence type="ECO:0000256" key="3">
    <source>
        <dbReference type="ARBA" id="ARBA00022801"/>
    </source>
</evidence>
<dbReference type="RefSeq" id="WP_143915057.1">
    <property type="nucleotide sequence ID" value="NZ_CANMIK010000004.1"/>
</dbReference>
<evidence type="ECO:0000259" key="7">
    <source>
        <dbReference type="PROSITE" id="PS51864"/>
    </source>
</evidence>
<dbReference type="SMART" id="SM00235">
    <property type="entry name" value="ZnMc"/>
    <property type="match status" value="1"/>
</dbReference>
<dbReference type="GO" id="GO:0008270">
    <property type="term" value="F:zinc ion binding"/>
    <property type="evidence" value="ECO:0007669"/>
    <property type="project" value="UniProtKB-UniRule"/>
</dbReference>
<keyword evidence="9" id="KW-1185">Reference proteome</keyword>
<comment type="caution">
    <text evidence="8">The sequence shown here is derived from an EMBL/GenBank/DDBJ whole genome shotgun (WGS) entry which is preliminary data.</text>
</comment>
<keyword evidence="5 6" id="KW-0482">Metalloprotease</keyword>
<dbReference type="SUPFAM" id="SSF55486">
    <property type="entry name" value="Metalloproteases ('zincins'), catalytic domain"/>
    <property type="match status" value="1"/>
</dbReference>
<evidence type="ECO:0000256" key="4">
    <source>
        <dbReference type="ARBA" id="ARBA00022833"/>
    </source>
</evidence>
<sequence length="392" mass="43440">MKTKTVLNGLKIGVLAIALSFISCEKNEEFDQSTDPTSQEEQTIEKFFLGERVRVKKENDGTFSLQGTDVRLFEDQLSDTAIPVSNTEEPTDEVNAKLGLGGGVRKWTNNTIVYVIQNGLNQFVRDELQKSMDEWTSKTNVRFKERTNESNYVTISSNGRDCNCGVATLGMNGSRGFIRLGSRTSAVVTIHEIGHTLGYIHEQNRSDRDNHIIINFNNIQDGAEDQFFKSNSATLITRDFDINSTMMYGSYTFSKNGQPTITDLNGNVLPRRRAAISPLDIQGTNNAYPGDGGGGGNPSVNPCEGIAAWVRGQSYSVGDKVTYRGFLYERDFTRWNRIAECTDTPVSADICEGVSEYNRNNNYSAGDKVTYNGFLYTLGSNGRWSNNGRCGA</sequence>
<dbReference type="Gene3D" id="2.10.10.90">
    <property type="match status" value="1"/>
</dbReference>
<organism evidence="8 9">
    <name type="scientific">Aquimarina algiphila</name>
    <dbReference type="NCBI Taxonomy" id="2047982"/>
    <lineage>
        <taxon>Bacteria</taxon>
        <taxon>Pseudomonadati</taxon>
        <taxon>Bacteroidota</taxon>
        <taxon>Flavobacteriia</taxon>
        <taxon>Flavobacteriales</taxon>
        <taxon>Flavobacteriaceae</taxon>
        <taxon>Aquimarina</taxon>
    </lineage>
</organism>